<keyword evidence="11" id="KW-0414">Isoprene biosynthesis</keyword>
<comment type="subunit">
    <text evidence="4">Homodimer.</text>
</comment>
<dbReference type="PANTHER" id="PTHR43322:SF1">
    <property type="entry name" value="1-DEOXY-D-XYLULOSE-5-PHOSPHATE SYNTHASE"/>
    <property type="match status" value="1"/>
</dbReference>
<keyword evidence="8" id="KW-0460">Magnesium</keyword>
<dbReference type="GO" id="GO:0008661">
    <property type="term" value="F:1-deoxy-D-xylulose-5-phosphate synthase activity"/>
    <property type="evidence" value="ECO:0007669"/>
    <property type="project" value="UniProtKB-EC"/>
</dbReference>
<dbReference type="GO" id="GO:0009228">
    <property type="term" value="P:thiamine biosynthetic process"/>
    <property type="evidence" value="ECO:0007669"/>
    <property type="project" value="UniProtKB-KW"/>
</dbReference>
<evidence type="ECO:0000256" key="6">
    <source>
        <dbReference type="ARBA" id="ARBA00022679"/>
    </source>
</evidence>
<evidence type="ECO:0000256" key="10">
    <source>
        <dbReference type="ARBA" id="ARBA00023052"/>
    </source>
</evidence>
<dbReference type="GO" id="GO:0016114">
    <property type="term" value="P:terpenoid biosynthetic process"/>
    <property type="evidence" value="ECO:0007669"/>
    <property type="project" value="InterPro"/>
</dbReference>
<dbReference type="InterPro" id="IPR029061">
    <property type="entry name" value="THDP-binding"/>
</dbReference>
<dbReference type="SUPFAM" id="SSF52922">
    <property type="entry name" value="TK C-terminal domain-like"/>
    <property type="match status" value="1"/>
</dbReference>
<dbReference type="GO" id="GO:0005829">
    <property type="term" value="C:cytosol"/>
    <property type="evidence" value="ECO:0007669"/>
    <property type="project" value="TreeGrafter"/>
</dbReference>
<dbReference type="Pfam" id="PF02780">
    <property type="entry name" value="Transketolase_C"/>
    <property type="match status" value="1"/>
</dbReference>
<keyword evidence="6 13" id="KW-0808">Transferase</keyword>
<proteinExistence type="inferred from homology"/>
<dbReference type="AlphaFoldDB" id="A0A921LS38"/>
<dbReference type="NCBIfam" id="NF008968">
    <property type="entry name" value="PRK12315.1"/>
    <property type="match status" value="1"/>
</dbReference>
<evidence type="ECO:0000256" key="11">
    <source>
        <dbReference type="ARBA" id="ARBA00023229"/>
    </source>
</evidence>
<evidence type="ECO:0000256" key="1">
    <source>
        <dbReference type="ARBA" id="ARBA00001946"/>
    </source>
</evidence>
<reference evidence="13" key="1">
    <citation type="journal article" date="2021" name="PeerJ">
        <title>Extensive microbial diversity within the chicken gut microbiome revealed by metagenomics and culture.</title>
        <authorList>
            <person name="Gilroy R."/>
            <person name="Ravi A."/>
            <person name="Getino M."/>
            <person name="Pursley I."/>
            <person name="Horton D.L."/>
            <person name="Alikhan N.F."/>
            <person name="Baker D."/>
            <person name="Gharbi K."/>
            <person name="Hall N."/>
            <person name="Watson M."/>
            <person name="Adriaenssens E.M."/>
            <person name="Foster-Nyarko E."/>
            <person name="Jarju S."/>
            <person name="Secka A."/>
            <person name="Antonio M."/>
            <person name="Oren A."/>
            <person name="Chaudhuri R.R."/>
            <person name="La Ragione R."/>
            <person name="Hildebrand F."/>
            <person name="Pallen M.J."/>
        </authorList>
    </citation>
    <scope>NUCLEOTIDE SEQUENCE</scope>
    <source>
        <strain evidence="13">ChiGjej2B2-7701</strain>
    </source>
</reference>
<comment type="cofactor">
    <cofactor evidence="1">
        <name>Mg(2+)</name>
        <dbReference type="ChEBI" id="CHEBI:18420"/>
    </cofactor>
</comment>
<comment type="similarity">
    <text evidence="3">Belongs to the transketolase family. DXPS subfamily.</text>
</comment>
<evidence type="ECO:0000256" key="3">
    <source>
        <dbReference type="ARBA" id="ARBA00011081"/>
    </source>
</evidence>
<name>A0A921LS38_9ACTN</name>
<evidence type="ECO:0000256" key="4">
    <source>
        <dbReference type="ARBA" id="ARBA00011738"/>
    </source>
</evidence>
<dbReference type="Gene3D" id="3.40.50.920">
    <property type="match status" value="1"/>
</dbReference>
<evidence type="ECO:0000256" key="5">
    <source>
        <dbReference type="ARBA" id="ARBA00013150"/>
    </source>
</evidence>
<accession>A0A921LS38</accession>
<dbReference type="InterPro" id="IPR005475">
    <property type="entry name" value="Transketolase-like_Pyr-bd"/>
</dbReference>
<evidence type="ECO:0000256" key="8">
    <source>
        <dbReference type="ARBA" id="ARBA00022842"/>
    </source>
</evidence>
<dbReference type="EC" id="2.2.1.7" evidence="5"/>
<dbReference type="FunFam" id="3.40.50.970:FF:000010">
    <property type="entry name" value="1-deoxy-D-xylulose-5-phosphate synthase"/>
    <property type="match status" value="1"/>
</dbReference>
<sequence>MIISHIASPADVKALDRSELPTLCQEIRQAILASSAAVGGHVAPNLGAIELECALHRVFSSPHDKIIFDVSHQTYAHKMLTGRADAFCDPAHYLEVSGFSNPLESEHDLFAMGHTSTSIGLALGMAYARDLAHETHDVVAVIGDGSLSGGLAFEGLDNAADLASGLIIIVNDNDHSIAENHGGLYRNLALLRESKGRAQDNYFRTLGLDYRYLDDGNDVLALVDALEELRGIDHPVVLHVRTVKGMGYAPAETDPEGWHHVGPFDLATGAREPRKPAAPHANYAELTASCLVSAMERDPRVVAVSAATPYIMGFTPERRAQAGRQFLDVGIAEEHAVTLVTALAAGGAKPVLGIYGTFLQRAYDELWHDLCLNAAPATILVYGSSVFGTTDQTHLGYFDIAMLGDMPGLCYLAPTNPEEYTAMLSWSLEQREMPVAIRVPVVSAPAPADGPACDDAAFDTPAYQVVRSGSKIAVLALGDFFDLGAQVADEIERRSGERATLVNPRFITGLDHACLQHLSSTHDLIVTIEDGVLEGGWGEKVARYLGPLGTRVRCFGVHAGFPDRYDPKELLAHDGMTVDAMATEALRLCEGSAS</sequence>
<reference evidence="13" key="2">
    <citation type="submission" date="2021-09" db="EMBL/GenBank/DDBJ databases">
        <authorList>
            <person name="Gilroy R."/>
        </authorList>
    </citation>
    <scope>NUCLEOTIDE SEQUENCE</scope>
    <source>
        <strain evidence="13">ChiGjej2B2-7701</strain>
    </source>
</reference>
<dbReference type="CDD" id="cd02007">
    <property type="entry name" value="TPP_DXS"/>
    <property type="match status" value="1"/>
</dbReference>
<dbReference type="Gene3D" id="3.40.50.970">
    <property type="match status" value="2"/>
</dbReference>
<dbReference type="CDD" id="cd07033">
    <property type="entry name" value="TPP_PYR_DXS_TK_like"/>
    <property type="match status" value="1"/>
</dbReference>
<dbReference type="SMART" id="SM00861">
    <property type="entry name" value="Transket_pyr"/>
    <property type="match status" value="1"/>
</dbReference>
<evidence type="ECO:0000313" key="13">
    <source>
        <dbReference type="EMBL" id="HJG31645.1"/>
    </source>
</evidence>
<keyword evidence="9" id="KW-0784">Thiamine biosynthesis</keyword>
<evidence type="ECO:0000313" key="14">
    <source>
        <dbReference type="Proteomes" id="UP000746751"/>
    </source>
</evidence>
<dbReference type="PANTHER" id="PTHR43322">
    <property type="entry name" value="1-D-DEOXYXYLULOSE 5-PHOSPHATE SYNTHASE-RELATED"/>
    <property type="match status" value="1"/>
</dbReference>
<comment type="caution">
    <text evidence="13">The sequence shown here is derived from an EMBL/GenBank/DDBJ whole genome shotgun (WGS) entry which is preliminary data.</text>
</comment>
<dbReference type="GO" id="GO:0019288">
    <property type="term" value="P:isopentenyl diphosphate biosynthetic process, methylerythritol 4-phosphate pathway"/>
    <property type="evidence" value="ECO:0007669"/>
    <property type="project" value="TreeGrafter"/>
</dbReference>
<dbReference type="Pfam" id="PF02779">
    <property type="entry name" value="Transket_pyr"/>
    <property type="match status" value="1"/>
</dbReference>
<dbReference type="Pfam" id="PF13292">
    <property type="entry name" value="DXP_synthase_N"/>
    <property type="match status" value="1"/>
</dbReference>
<dbReference type="EMBL" id="DYVF01000058">
    <property type="protein sequence ID" value="HJG31645.1"/>
    <property type="molecule type" value="Genomic_DNA"/>
</dbReference>
<protein>
    <recommendedName>
        <fullName evidence="5">1-deoxy-D-xylulose-5-phosphate synthase</fullName>
        <ecNumber evidence="5">2.2.1.7</ecNumber>
    </recommendedName>
</protein>
<evidence type="ECO:0000256" key="7">
    <source>
        <dbReference type="ARBA" id="ARBA00022723"/>
    </source>
</evidence>
<dbReference type="Proteomes" id="UP000746751">
    <property type="component" value="Unassembled WGS sequence"/>
</dbReference>
<dbReference type="InterPro" id="IPR009014">
    <property type="entry name" value="Transketo_C/PFOR_II"/>
</dbReference>
<organism evidence="13 14">
    <name type="scientific">Collinsella ihumii</name>
    <dbReference type="NCBI Taxonomy" id="1720204"/>
    <lineage>
        <taxon>Bacteria</taxon>
        <taxon>Bacillati</taxon>
        <taxon>Actinomycetota</taxon>
        <taxon>Coriobacteriia</taxon>
        <taxon>Coriobacteriales</taxon>
        <taxon>Coriobacteriaceae</taxon>
        <taxon>Collinsella</taxon>
    </lineage>
</organism>
<keyword evidence="7" id="KW-0479">Metal-binding</keyword>
<feature type="domain" description="Transketolase-like pyrimidine-binding" evidence="12">
    <location>
        <begin position="281"/>
        <end position="446"/>
    </location>
</feature>
<dbReference type="NCBIfam" id="NF003933">
    <property type="entry name" value="PRK05444.2-2"/>
    <property type="match status" value="1"/>
</dbReference>
<dbReference type="SUPFAM" id="SSF52518">
    <property type="entry name" value="Thiamin diphosphate-binding fold (THDP-binding)"/>
    <property type="match status" value="2"/>
</dbReference>
<dbReference type="GO" id="GO:0000287">
    <property type="term" value="F:magnesium ion binding"/>
    <property type="evidence" value="ECO:0007669"/>
    <property type="project" value="UniProtKB-ARBA"/>
</dbReference>
<evidence type="ECO:0000256" key="2">
    <source>
        <dbReference type="ARBA" id="ARBA00004980"/>
    </source>
</evidence>
<comment type="pathway">
    <text evidence="2">Metabolic intermediate biosynthesis; 1-deoxy-D-xylulose 5-phosphate biosynthesis; 1-deoxy-D-xylulose 5-phosphate from D-glyceraldehyde 3-phosphate and pyruvate: step 1/1.</text>
</comment>
<dbReference type="InterPro" id="IPR033248">
    <property type="entry name" value="Transketolase_C"/>
</dbReference>
<keyword evidence="10" id="KW-0786">Thiamine pyrophosphate</keyword>
<gene>
    <name evidence="13" type="ORF">K8U80_09690</name>
</gene>
<evidence type="ECO:0000259" key="12">
    <source>
        <dbReference type="SMART" id="SM00861"/>
    </source>
</evidence>
<evidence type="ECO:0000256" key="9">
    <source>
        <dbReference type="ARBA" id="ARBA00022977"/>
    </source>
</evidence>
<dbReference type="InterPro" id="IPR005477">
    <property type="entry name" value="Dxylulose-5-P_synthase"/>
</dbReference>